<dbReference type="InterPro" id="IPR012337">
    <property type="entry name" value="RNaseH-like_sf"/>
</dbReference>
<name>K0YLC4_9ACTN</name>
<organism evidence="8 9">
    <name type="scientific">Slackia piriformis YIT 12062</name>
    <dbReference type="NCBI Taxonomy" id="742818"/>
    <lineage>
        <taxon>Bacteria</taxon>
        <taxon>Bacillati</taxon>
        <taxon>Actinomycetota</taxon>
        <taxon>Coriobacteriia</taxon>
        <taxon>Eggerthellales</taxon>
        <taxon>Eggerthellaceae</taxon>
        <taxon>Slackia</taxon>
    </lineage>
</organism>
<dbReference type="Gene3D" id="1.10.150.80">
    <property type="entry name" value="HRDC domain"/>
    <property type="match status" value="1"/>
</dbReference>
<dbReference type="SUPFAM" id="SSF47819">
    <property type="entry name" value="HRDC-like"/>
    <property type="match status" value="2"/>
</dbReference>
<evidence type="ECO:0000256" key="4">
    <source>
        <dbReference type="ARBA" id="ARBA00022801"/>
    </source>
</evidence>
<dbReference type="OrthoDB" id="144122at2"/>
<evidence type="ECO:0000256" key="6">
    <source>
        <dbReference type="HAMAP-Rule" id="MF_01899"/>
    </source>
</evidence>
<reference evidence="8 9" key="1">
    <citation type="submission" date="2012-08" db="EMBL/GenBank/DDBJ databases">
        <title>The Genome Sequence of Slackia piriformis YIT 12062.</title>
        <authorList>
            <consortium name="The Broad Institute Genome Sequencing Platform"/>
            <person name="Earl A."/>
            <person name="Ward D."/>
            <person name="Feldgarden M."/>
            <person name="Gevers D."/>
            <person name="Morotomi M."/>
            <person name="Walker B."/>
            <person name="Young S.K."/>
            <person name="Zeng Q."/>
            <person name="Gargeya S."/>
            <person name="Fitzgerald M."/>
            <person name="Haas B."/>
            <person name="Abouelleil A."/>
            <person name="Alvarado L."/>
            <person name="Arachchi H.M."/>
            <person name="Berlin A.M."/>
            <person name="Chapman S.B."/>
            <person name="Goldberg J."/>
            <person name="Griggs A."/>
            <person name="Gujja S."/>
            <person name="Hansen M."/>
            <person name="Howarth C."/>
            <person name="Imamovic A."/>
            <person name="Larimer J."/>
            <person name="McCowen C."/>
            <person name="Montmayeur A."/>
            <person name="Murphy C."/>
            <person name="Neiman D."/>
            <person name="Pearson M."/>
            <person name="Priest M."/>
            <person name="Roberts A."/>
            <person name="Saif S."/>
            <person name="Shea T."/>
            <person name="Sisk P."/>
            <person name="Sykes S."/>
            <person name="Wortman J."/>
            <person name="Nusbaum C."/>
            <person name="Birren B."/>
        </authorList>
    </citation>
    <scope>NUCLEOTIDE SEQUENCE [LARGE SCALE GENOMIC DNA]</scope>
    <source>
        <strain evidence="8 9">YIT 12062</strain>
    </source>
</reference>
<dbReference type="InterPro" id="IPR002121">
    <property type="entry name" value="HRDC_dom"/>
</dbReference>
<sequence length="382" mass="43522">MYITDQKQLKEFVAHAKQSSVLAVDTEFLREKTYWPKLCLIQLATEEVSVAVDPFEIKDLTPLIDLFVDESITKLFHAAVQDMELIVHALGVVPKPVFDTQVAASLLGDTLQIGYGALVMSECGVRLKKADSFTDWSRRPLTDSQIEYALDDVIYLPMLYRSMKKKLEELGRLSWLDRDFDDLSDIRRYTVDPRTRFKRLKRVNQLSSKQLSAAREIAAWREELAMKRNIPRKWILSDEQVIEICKREPRSLDSMFMVRGVSNSLKTAEARQALSACVRGLDAPEDSWPHLERPPKSEPNVDSQVDLLYSLVKLRAKEAGVAFGVVVSHADLAKIARGHFDQSDVMKGWRRHLVGNELKDLMEGKIVLGIEDGVIKVTNRIR</sequence>
<comment type="caution">
    <text evidence="8">The sequence shown here is derived from an EMBL/GenBank/DDBJ whole genome shotgun (WGS) entry which is preliminary data.</text>
</comment>
<dbReference type="InterPro" id="IPR044876">
    <property type="entry name" value="HRDC_dom_sf"/>
</dbReference>
<dbReference type="GO" id="GO:0008408">
    <property type="term" value="F:3'-5' exonuclease activity"/>
    <property type="evidence" value="ECO:0007669"/>
    <property type="project" value="InterPro"/>
</dbReference>
<keyword evidence="9" id="KW-1185">Reference proteome</keyword>
<keyword evidence="3 6" id="KW-0540">Nuclease</keyword>
<dbReference type="GO" id="GO:0033890">
    <property type="term" value="F:ribonuclease D activity"/>
    <property type="evidence" value="ECO:0007669"/>
    <property type="project" value="UniProtKB-UniRule"/>
</dbReference>
<dbReference type="PROSITE" id="PS50967">
    <property type="entry name" value="HRDC"/>
    <property type="match status" value="1"/>
</dbReference>
<dbReference type="InterPro" id="IPR006292">
    <property type="entry name" value="RNase_D"/>
</dbReference>
<dbReference type="EMBL" id="ADMD01000006">
    <property type="protein sequence ID" value="EJZ84018.1"/>
    <property type="molecule type" value="Genomic_DNA"/>
</dbReference>
<dbReference type="InterPro" id="IPR036397">
    <property type="entry name" value="RNaseH_sf"/>
</dbReference>
<feature type="domain" description="HRDC" evidence="7">
    <location>
        <begin position="207"/>
        <end position="287"/>
    </location>
</feature>
<comment type="subcellular location">
    <subcellularLocation>
        <location evidence="6">Cytoplasm</location>
    </subcellularLocation>
</comment>
<evidence type="ECO:0000259" key="7">
    <source>
        <dbReference type="PROSITE" id="PS50967"/>
    </source>
</evidence>
<dbReference type="CDD" id="cd06142">
    <property type="entry name" value="RNaseD_exo"/>
    <property type="match status" value="1"/>
</dbReference>
<dbReference type="EC" id="3.1.13.5" evidence="6"/>
<dbReference type="GO" id="GO:0042780">
    <property type="term" value="P:tRNA 3'-end processing"/>
    <property type="evidence" value="ECO:0007669"/>
    <property type="project" value="UniProtKB-UniRule"/>
</dbReference>
<comment type="similarity">
    <text evidence="6">Belongs to the RNase D family.</text>
</comment>
<dbReference type="SMART" id="SM00474">
    <property type="entry name" value="35EXOc"/>
    <property type="match status" value="1"/>
</dbReference>
<dbReference type="InterPro" id="IPR010997">
    <property type="entry name" value="HRDC-like_sf"/>
</dbReference>
<dbReference type="HAMAP" id="MF_01899">
    <property type="entry name" value="RNase_D"/>
    <property type="match status" value="1"/>
</dbReference>
<dbReference type="InterPro" id="IPR002562">
    <property type="entry name" value="3'-5'_exonuclease_dom"/>
</dbReference>
<dbReference type="GO" id="GO:0005737">
    <property type="term" value="C:cytoplasm"/>
    <property type="evidence" value="ECO:0007669"/>
    <property type="project" value="UniProtKB-SubCell"/>
</dbReference>
<dbReference type="Pfam" id="PF01612">
    <property type="entry name" value="DNA_pol_A_exo1"/>
    <property type="match status" value="1"/>
</dbReference>
<dbReference type="eggNOG" id="COG0349">
    <property type="taxonomic scope" value="Bacteria"/>
</dbReference>
<dbReference type="InParanoid" id="K0YLC4"/>
<dbReference type="SUPFAM" id="SSF53098">
    <property type="entry name" value="Ribonuclease H-like"/>
    <property type="match status" value="1"/>
</dbReference>
<dbReference type="GO" id="GO:0003676">
    <property type="term" value="F:nucleic acid binding"/>
    <property type="evidence" value="ECO:0007669"/>
    <property type="project" value="InterPro"/>
</dbReference>
<dbReference type="GO" id="GO:0000166">
    <property type="term" value="F:nucleotide binding"/>
    <property type="evidence" value="ECO:0007669"/>
    <property type="project" value="InterPro"/>
</dbReference>
<dbReference type="NCBIfam" id="TIGR01388">
    <property type="entry name" value="rnd"/>
    <property type="match status" value="1"/>
</dbReference>
<evidence type="ECO:0000256" key="5">
    <source>
        <dbReference type="ARBA" id="ARBA00022839"/>
    </source>
</evidence>
<proteinExistence type="inferred from homology"/>
<evidence type="ECO:0000313" key="9">
    <source>
        <dbReference type="Proteomes" id="UP000006069"/>
    </source>
</evidence>
<comment type="catalytic activity">
    <reaction evidence="6">
        <text>Exonucleolytic cleavage that removes extra residues from the 3'-terminus of tRNA to produce 5'-mononucleotides.</text>
        <dbReference type="EC" id="3.1.13.5"/>
    </reaction>
</comment>
<dbReference type="SMART" id="SM00341">
    <property type="entry name" value="HRDC"/>
    <property type="match status" value="1"/>
</dbReference>
<comment type="cofactor">
    <cofactor evidence="6">
        <name>a divalent metal cation</name>
        <dbReference type="ChEBI" id="CHEBI:60240"/>
    </cofactor>
</comment>
<keyword evidence="1 6" id="KW-0963">Cytoplasm</keyword>
<evidence type="ECO:0000256" key="2">
    <source>
        <dbReference type="ARBA" id="ARBA00022694"/>
    </source>
</evidence>
<gene>
    <name evidence="6" type="primary">rnd</name>
    <name evidence="8" type="ORF">HMPREF9451_00727</name>
</gene>
<dbReference type="InterPro" id="IPR051086">
    <property type="entry name" value="RNase_D-like"/>
</dbReference>
<dbReference type="Proteomes" id="UP000006069">
    <property type="component" value="Unassembled WGS sequence"/>
</dbReference>
<dbReference type="Gene3D" id="3.30.420.10">
    <property type="entry name" value="Ribonuclease H-like superfamily/Ribonuclease H"/>
    <property type="match status" value="1"/>
</dbReference>
<dbReference type="AlphaFoldDB" id="K0YLC4"/>
<accession>K0YLC4</accession>
<keyword evidence="2 6" id="KW-0819">tRNA processing</keyword>
<dbReference type="PANTHER" id="PTHR47649:SF1">
    <property type="entry name" value="RIBONUCLEASE D"/>
    <property type="match status" value="1"/>
</dbReference>
<dbReference type="PATRIC" id="fig|742818.3.peg.774"/>
<dbReference type="PANTHER" id="PTHR47649">
    <property type="entry name" value="RIBONUCLEASE D"/>
    <property type="match status" value="1"/>
</dbReference>
<keyword evidence="4 6" id="KW-0378">Hydrolase</keyword>
<dbReference type="Pfam" id="PF00570">
    <property type="entry name" value="HRDC"/>
    <property type="match status" value="1"/>
</dbReference>
<dbReference type="HOGENOM" id="CLU_042387_0_0_11"/>
<comment type="function">
    <text evidence="6">Exonuclease involved in the 3' processing of various precursor tRNAs. Initiates hydrolysis at the 3'-terminus of an RNA molecule and releases 5'-mononucleotides.</text>
</comment>
<keyword evidence="5 6" id="KW-0269">Exonuclease</keyword>
<evidence type="ECO:0000313" key="8">
    <source>
        <dbReference type="EMBL" id="EJZ84018.1"/>
    </source>
</evidence>
<evidence type="ECO:0000256" key="1">
    <source>
        <dbReference type="ARBA" id="ARBA00022490"/>
    </source>
</evidence>
<evidence type="ECO:0000256" key="3">
    <source>
        <dbReference type="ARBA" id="ARBA00022722"/>
    </source>
</evidence>
<dbReference type="RefSeq" id="WP_009138950.1">
    <property type="nucleotide sequence ID" value="NZ_JH815198.1"/>
</dbReference>
<protein>
    <recommendedName>
        <fullName evidence="6">Ribonuclease D</fullName>
        <shortName evidence="6">RNase D</shortName>
        <ecNumber evidence="6">3.1.13.5</ecNumber>
    </recommendedName>
</protein>